<evidence type="ECO:0000256" key="16">
    <source>
        <dbReference type="RuleBase" id="RU004516"/>
    </source>
</evidence>
<dbReference type="GO" id="GO:0009099">
    <property type="term" value="P:L-valine biosynthetic process"/>
    <property type="evidence" value="ECO:0007669"/>
    <property type="project" value="UniProtKB-UniPathway"/>
</dbReference>
<dbReference type="NCBIfam" id="TIGR01122">
    <property type="entry name" value="ilvE_I"/>
    <property type="match status" value="1"/>
</dbReference>
<comment type="similarity">
    <text evidence="6 15">Belongs to the class-IV pyridoxal-phosphate-dependent aminotransferase family.</text>
</comment>
<dbReference type="FunFam" id="3.20.10.10:FF:000001">
    <property type="entry name" value="Branched-chain-amino-acid aminotransferase"/>
    <property type="match status" value="1"/>
</dbReference>
<evidence type="ECO:0000256" key="17">
    <source>
        <dbReference type="RuleBase" id="RU364094"/>
    </source>
</evidence>
<evidence type="ECO:0000256" key="8">
    <source>
        <dbReference type="ARBA" id="ARBA00022605"/>
    </source>
</evidence>
<comment type="pathway">
    <text evidence="5 17">Amino-acid biosynthesis; L-leucine biosynthesis; L-leucine from 3-methyl-2-oxobutanoate: step 4/4.</text>
</comment>
<comment type="pathway">
    <text evidence="4 17">Amino-acid biosynthesis; L-valine biosynthesis; L-valine from pyruvate: step 4/4.</text>
</comment>
<dbReference type="Pfam" id="PF01063">
    <property type="entry name" value="Aminotran_4"/>
    <property type="match status" value="1"/>
</dbReference>
<keyword evidence="8 17" id="KW-0028">Amino-acid biosynthesis</keyword>
<evidence type="ECO:0000256" key="11">
    <source>
        <dbReference type="ARBA" id="ARBA00023304"/>
    </source>
</evidence>
<evidence type="ECO:0000256" key="12">
    <source>
        <dbReference type="ARBA" id="ARBA00048212"/>
    </source>
</evidence>
<dbReference type="UniPathway" id="UPA00047">
    <property type="reaction ID" value="UER00058"/>
</dbReference>
<dbReference type="GO" id="GO:0006532">
    <property type="term" value="P:aspartate biosynthetic process"/>
    <property type="evidence" value="ECO:0007669"/>
    <property type="project" value="TreeGrafter"/>
</dbReference>
<proteinExistence type="inferred from homology"/>
<sequence length="314" mass="34951">MSAPTPTVALSDRDGKIWYNGELVDWRNAQTHVLTHTLHYGMGVFEGVRAYETPKGAAIFRLQDHTNRLFNSAKIVGMNLPFTKEQINQAHIDVVKANGLTSCYFRPMAFYGSFKLGIAPKADDVQMIVAAWAWGAYLGEEGLRKGIRCKISSFTRHHPNVTMIKAKANGNYMNSIMANTEAHQSGYDEAILLDAAGYVAEGSGENIFVIKDGVLYTPALDVALDGITRRTVMEIATAMGVKVVEKRITRDELYVADEVFFTGTAAEVTPIREIDNRQIGIGERGELTTEIQKRFFDIVQGRNPDYEHYLTYVG</sequence>
<keyword evidence="11 17" id="KW-0100">Branched-chain amino acid biosynthesis</keyword>
<dbReference type="Gene3D" id="3.30.470.10">
    <property type="match status" value="1"/>
</dbReference>
<evidence type="ECO:0000256" key="4">
    <source>
        <dbReference type="ARBA" id="ARBA00004931"/>
    </source>
</evidence>
<accession>A0A286EC32</accession>
<keyword evidence="9 17" id="KW-0808">Transferase</keyword>
<evidence type="ECO:0000256" key="3">
    <source>
        <dbReference type="ARBA" id="ARBA00004824"/>
    </source>
</evidence>
<dbReference type="NCBIfam" id="NF005146">
    <property type="entry name" value="PRK06606.1"/>
    <property type="match status" value="1"/>
</dbReference>
<dbReference type="InterPro" id="IPR036038">
    <property type="entry name" value="Aminotransferase-like"/>
</dbReference>
<dbReference type="InterPro" id="IPR043131">
    <property type="entry name" value="BCAT-like_N"/>
</dbReference>
<evidence type="ECO:0000256" key="15">
    <source>
        <dbReference type="RuleBase" id="RU004106"/>
    </source>
</evidence>
<reference evidence="18 19" key="1">
    <citation type="submission" date="2017-09" db="EMBL/GenBank/DDBJ databases">
        <authorList>
            <person name="Ehlers B."/>
            <person name="Leendertz F.H."/>
        </authorList>
    </citation>
    <scope>NUCLEOTIDE SEQUENCE [LARGE SCALE GENOMIC DNA]</scope>
    <source>
        <strain evidence="18 19">DSM 16848</strain>
    </source>
</reference>
<evidence type="ECO:0000256" key="7">
    <source>
        <dbReference type="ARBA" id="ARBA00022576"/>
    </source>
</evidence>
<evidence type="ECO:0000256" key="14">
    <source>
        <dbReference type="ARBA" id="ARBA00049229"/>
    </source>
</evidence>
<evidence type="ECO:0000256" key="13">
    <source>
        <dbReference type="ARBA" id="ARBA00048798"/>
    </source>
</evidence>
<evidence type="ECO:0000313" key="19">
    <source>
        <dbReference type="Proteomes" id="UP000219669"/>
    </source>
</evidence>
<dbReference type="Proteomes" id="UP000219669">
    <property type="component" value="Unassembled WGS sequence"/>
</dbReference>
<dbReference type="UniPathway" id="UPA00048">
    <property type="reaction ID" value="UER00073"/>
</dbReference>
<comment type="function">
    <text evidence="2 17">Acts on leucine, isoleucine and valine.</text>
</comment>
<evidence type="ECO:0000256" key="2">
    <source>
        <dbReference type="ARBA" id="ARBA00003109"/>
    </source>
</evidence>
<evidence type="ECO:0000256" key="6">
    <source>
        <dbReference type="ARBA" id="ARBA00009320"/>
    </source>
</evidence>
<dbReference type="GO" id="GO:0005829">
    <property type="term" value="C:cytosol"/>
    <property type="evidence" value="ECO:0007669"/>
    <property type="project" value="TreeGrafter"/>
</dbReference>
<comment type="catalytic activity">
    <reaction evidence="13 17">
        <text>L-isoleucine + 2-oxoglutarate = (S)-3-methyl-2-oxopentanoate + L-glutamate</text>
        <dbReference type="Rhea" id="RHEA:24801"/>
        <dbReference type="ChEBI" id="CHEBI:16810"/>
        <dbReference type="ChEBI" id="CHEBI:29985"/>
        <dbReference type="ChEBI" id="CHEBI:35146"/>
        <dbReference type="ChEBI" id="CHEBI:58045"/>
        <dbReference type="EC" id="2.6.1.42"/>
    </reaction>
</comment>
<evidence type="ECO:0000256" key="10">
    <source>
        <dbReference type="ARBA" id="ARBA00022898"/>
    </source>
</evidence>
<keyword evidence="10 16" id="KW-0663">Pyridoxal phosphate</keyword>
<dbReference type="GO" id="GO:0052656">
    <property type="term" value="F:L-isoleucine-2-oxoglutarate transaminase activity"/>
    <property type="evidence" value="ECO:0007669"/>
    <property type="project" value="RHEA"/>
</dbReference>
<dbReference type="CDD" id="cd01557">
    <property type="entry name" value="BCAT_beta_family"/>
    <property type="match status" value="1"/>
</dbReference>
<evidence type="ECO:0000256" key="9">
    <source>
        <dbReference type="ARBA" id="ARBA00022679"/>
    </source>
</evidence>
<dbReference type="InterPro" id="IPR001544">
    <property type="entry name" value="Aminotrans_IV"/>
</dbReference>
<comment type="catalytic activity">
    <reaction evidence="14 17">
        <text>L-leucine + 2-oxoglutarate = 4-methyl-2-oxopentanoate + L-glutamate</text>
        <dbReference type="Rhea" id="RHEA:18321"/>
        <dbReference type="ChEBI" id="CHEBI:16810"/>
        <dbReference type="ChEBI" id="CHEBI:17865"/>
        <dbReference type="ChEBI" id="CHEBI:29985"/>
        <dbReference type="ChEBI" id="CHEBI:57427"/>
        <dbReference type="EC" id="2.6.1.42"/>
    </reaction>
</comment>
<gene>
    <name evidence="17" type="primary">ilvE</name>
    <name evidence="18" type="ORF">SAMN02746062_01266</name>
</gene>
<dbReference type="AlphaFoldDB" id="A0A286EC32"/>
<dbReference type="GO" id="GO:0009098">
    <property type="term" value="P:L-leucine biosynthetic process"/>
    <property type="evidence" value="ECO:0007669"/>
    <property type="project" value="UniProtKB-UniPathway"/>
</dbReference>
<dbReference type="PROSITE" id="PS00770">
    <property type="entry name" value="AA_TRANSFER_CLASS_4"/>
    <property type="match status" value="1"/>
</dbReference>
<dbReference type="InterPro" id="IPR050571">
    <property type="entry name" value="Class-IV_PLP-Dep_Aminotrnsfr"/>
</dbReference>
<dbReference type="PANTHER" id="PTHR42743">
    <property type="entry name" value="AMINO-ACID AMINOTRANSFERASE"/>
    <property type="match status" value="1"/>
</dbReference>
<dbReference type="PANTHER" id="PTHR42743:SF11">
    <property type="entry name" value="AMINODEOXYCHORISMATE LYASE"/>
    <property type="match status" value="1"/>
</dbReference>
<evidence type="ECO:0000256" key="5">
    <source>
        <dbReference type="ARBA" id="ARBA00005072"/>
    </source>
</evidence>
<protein>
    <recommendedName>
        <fullName evidence="17">Branched-chain-amino-acid aminotransferase</fullName>
        <shortName evidence="17">BCAT</shortName>
        <ecNumber evidence="17">2.6.1.42</ecNumber>
    </recommendedName>
</protein>
<dbReference type="GO" id="GO:0009097">
    <property type="term" value="P:isoleucine biosynthetic process"/>
    <property type="evidence" value="ECO:0007669"/>
    <property type="project" value="UniProtKB-UniPathway"/>
</dbReference>
<evidence type="ECO:0000256" key="1">
    <source>
        <dbReference type="ARBA" id="ARBA00001933"/>
    </source>
</evidence>
<dbReference type="EMBL" id="OCNF01000009">
    <property type="protein sequence ID" value="SOD68472.1"/>
    <property type="molecule type" value="Genomic_DNA"/>
</dbReference>
<dbReference type="UniPathway" id="UPA00049">
    <property type="reaction ID" value="UER00062"/>
</dbReference>
<dbReference type="Gene3D" id="3.20.10.10">
    <property type="entry name" value="D-amino Acid Aminotransferase, subunit A, domain 2"/>
    <property type="match status" value="1"/>
</dbReference>
<dbReference type="SUPFAM" id="SSF56752">
    <property type="entry name" value="D-aminoacid aminotransferase-like PLP-dependent enzymes"/>
    <property type="match status" value="1"/>
</dbReference>
<dbReference type="InterPro" id="IPR033939">
    <property type="entry name" value="BCAT_family"/>
</dbReference>
<dbReference type="InterPro" id="IPR018300">
    <property type="entry name" value="Aminotrans_IV_CS"/>
</dbReference>
<organism evidence="18 19">
    <name type="scientific">Alysiella filiformis DSM 16848</name>
    <dbReference type="NCBI Taxonomy" id="1120981"/>
    <lineage>
        <taxon>Bacteria</taxon>
        <taxon>Pseudomonadati</taxon>
        <taxon>Pseudomonadota</taxon>
        <taxon>Betaproteobacteria</taxon>
        <taxon>Neisseriales</taxon>
        <taxon>Neisseriaceae</taxon>
        <taxon>Alysiella</taxon>
    </lineage>
</organism>
<dbReference type="RefSeq" id="WP_097114309.1">
    <property type="nucleotide sequence ID" value="NZ_CP083931.1"/>
</dbReference>
<name>A0A286EC32_9NEIS</name>
<comment type="catalytic activity">
    <reaction evidence="12 17">
        <text>L-valine + 2-oxoglutarate = 3-methyl-2-oxobutanoate + L-glutamate</text>
        <dbReference type="Rhea" id="RHEA:24813"/>
        <dbReference type="ChEBI" id="CHEBI:11851"/>
        <dbReference type="ChEBI" id="CHEBI:16810"/>
        <dbReference type="ChEBI" id="CHEBI:29985"/>
        <dbReference type="ChEBI" id="CHEBI:57762"/>
        <dbReference type="EC" id="2.6.1.42"/>
    </reaction>
</comment>
<dbReference type="GO" id="GO:0052654">
    <property type="term" value="F:L-leucine-2-oxoglutarate transaminase activity"/>
    <property type="evidence" value="ECO:0007669"/>
    <property type="project" value="RHEA"/>
</dbReference>
<dbReference type="InterPro" id="IPR005785">
    <property type="entry name" value="B_amino_transI"/>
</dbReference>
<keyword evidence="7 17" id="KW-0032">Aminotransferase</keyword>
<comment type="pathway">
    <text evidence="3 17">Amino-acid biosynthesis; L-isoleucine biosynthesis; L-isoleucine from 2-oxobutanoate: step 4/4.</text>
</comment>
<comment type="cofactor">
    <cofactor evidence="1 16">
        <name>pyridoxal 5'-phosphate</name>
        <dbReference type="ChEBI" id="CHEBI:597326"/>
    </cofactor>
</comment>
<evidence type="ECO:0000313" key="18">
    <source>
        <dbReference type="EMBL" id="SOD68472.1"/>
    </source>
</evidence>
<dbReference type="EC" id="2.6.1.42" evidence="17"/>
<dbReference type="InterPro" id="IPR043132">
    <property type="entry name" value="BCAT-like_C"/>
</dbReference>
<dbReference type="GO" id="GO:0052655">
    <property type="term" value="F:L-valine-2-oxoglutarate transaminase activity"/>
    <property type="evidence" value="ECO:0007669"/>
    <property type="project" value="RHEA"/>
</dbReference>
<dbReference type="OrthoDB" id="21319at2"/>
<keyword evidence="19" id="KW-1185">Reference proteome</keyword>